<feature type="compositionally biased region" description="Low complexity" evidence="1">
    <location>
        <begin position="112"/>
        <end position="121"/>
    </location>
</feature>
<accession>A0A494XNG4</accession>
<dbReference type="EMBL" id="RBZU01000009">
    <property type="protein sequence ID" value="RKP50266.1"/>
    <property type="molecule type" value="Genomic_DNA"/>
</dbReference>
<evidence type="ECO:0000256" key="1">
    <source>
        <dbReference type="SAM" id="MobiDB-lite"/>
    </source>
</evidence>
<protein>
    <submittedName>
        <fullName evidence="2">Uncharacterized protein</fullName>
    </submittedName>
</protein>
<reference evidence="2 3" key="1">
    <citation type="submission" date="2018-10" db="EMBL/GenBank/DDBJ databases">
        <title>Robbsia sp. DHC34, isolated from soil.</title>
        <authorList>
            <person name="Gao Z.-H."/>
            <person name="Qiu L.-H."/>
        </authorList>
    </citation>
    <scope>NUCLEOTIDE SEQUENCE [LARGE SCALE GENOMIC DNA]</scope>
    <source>
        <strain evidence="2 3">DHC34</strain>
    </source>
</reference>
<comment type="caution">
    <text evidence="2">The sequence shown here is derived from an EMBL/GenBank/DDBJ whole genome shotgun (WGS) entry which is preliminary data.</text>
</comment>
<dbReference type="Proteomes" id="UP000270342">
    <property type="component" value="Unassembled WGS sequence"/>
</dbReference>
<gene>
    <name evidence="2" type="ORF">D7S86_19305</name>
</gene>
<name>A0A494XNG4_9BURK</name>
<proteinExistence type="predicted"/>
<evidence type="ECO:0000313" key="3">
    <source>
        <dbReference type="Proteomes" id="UP000270342"/>
    </source>
</evidence>
<dbReference type="RefSeq" id="WP_121088484.1">
    <property type="nucleotide sequence ID" value="NZ_RBZU01000009.1"/>
</dbReference>
<sequence>MAAGASAVSAARPAFDAAAATSTSALGIVAASVFESAKASIGMPASGPRLSDVANATNATIGEAASKVIAKAGDGLIEAGTQLQSFASSAVAASTPLAASRADASASAVALASAPASASRPGWRRASYKRHAR</sequence>
<feature type="compositionally biased region" description="Basic residues" evidence="1">
    <location>
        <begin position="122"/>
        <end position="133"/>
    </location>
</feature>
<evidence type="ECO:0000313" key="2">
    <source>
        <dbReference type="EMBL" id="RKP50266.1"/>
    </source>
</evidence>
<organism evidence="2 3">
    <name type="scientific">Pararobbsia silviterrae</name>
    <dbReference type="NCBI Taxonomy" id="1792498"/>
    <lineage>
        <taxon>Bacteria</taxon>
        <taxon>Pseudomonadati</taxon>
        <taxon>Pseudomonadota</taxon>
        <taxon>Betaproteobacteria</taxon>
        <taxon>Burkholderiales</taxon>
        <taxon>Burkholderiaceae</taxon>
        <taxon>Pararobbsia</taxon>
    </lineage>
</organism>
<feature type="region of interest" description="Disordered" evidence="1">
    <location>
        <begin position="112"/>
        <end position="133"/>
    </location>
</feature>
<dbReference type="AlphaFoldDB" id="A0A494XNG4"/>
<keyword evidence="3" id="KW-1185">Reference proteome</keyword>